<keyword evidence="5" id="KW-1185">Reference proteome</keyword>
<evidence type="ECO:0000313" key="5">
    <source>
        <dbReference type="Proteomes" id="UP000070427"/>
    </source>
</evidence>
<feature type="coiled-coil region" evidence="2">
    <location>
        <begin position="265"/>
        <end position="292"/>
    </location>
</feature>
<dbReference type="EC" id="3.2.1.4" evidence="4"/>
<feature type="domain" description="SLH" evidence="3">
    <location>
        <begin position="215"/>
        <end position="283"/>
    </location>
</feature>
<dbReference type="Proteomes" id="UP000070427">
    <property type="component" value="Unassembled WGS sequence"/>
</dbReference>
<dbReference type="Pfam" id="PF00395">
    <property type="entry name" value="SLH"/>
    <property type="match status" value="1"/>
</dbReference>
<keyword evidence="2" id="KW-0175">Coiled coil</keyword>
<dbReference type="InterPro" id="IPR001119">
    <property type="entry name" value="SLH_dom"/>
</dbReference>
<name>A0A140L4R4_9FIRM</name>
<keyword evidence="4" id="KW-0326">Glycosidase</keyword>
<feature type="domain" description="SLH" evidence="3">
    <location>
        <begin position="101"/>
        <end position="164"/>
    </location>
</feature>
<reference evidence="4 5" key="1">
    <citation type="submission" date="2015-12" db="EMBL/GenBank/DDBJ databases">
        <title>Draft genome sequnece of Fervidicola ferrireducens strain Y170.</title>
        <authorList>
            <person name="Patel B.K."/>
        </authorList>
    </citation>
    <scope>NUCLEOTIDE SEQUENCE [LARGE SCALE GENOMIC DNA]</scope>
    <source>
        <strain evidence="4 5">Y170</strain>
    </source>
</reference>
<dbReference type="PROSITE" id="PS51272">
    <property type="entry name" value="SLH"/>
    <property type="match status" value="2"/>
</dbReference>
<organism evidence="4 5">
    <name type="scientific">Fervidicola ferrireducens</name>
    <dbReference type="NCBI Taxonomy" id="520764"/>
    <lineage>
        <taxon>Bacteria</taxon>
        <taxon>Bacillati</taxon>
        <taxon>Bacillota</taxon>
        <taxon>Clostridia</taxon>
        <taxon>Thermosediminibacterales</taxon>
        <taxon>Thermosediminibacteraceae</taxon>
        <taxon>Fervidicola</taxon>
    </lineage>
</organism>
<evidence type="ECO:0000256" key="1">
    <source>
        <dbReference type="ARBA" id="ARBA00022737"/>
    </source>
</evidence>
<accession>A0A140L4R4</accession>
<dbReference type="AlphaFoldDB" id="A0A140L4R4"/>
<dbReference type="InParanoid" id="A0A140L4R4"/>
<comment type="caution">
    <text evidence="4">The sequence shown here is derived from an EMBL/GenBank/DDBJ whole genome shotgun (WGS) entry which is preliminary data.</text>
</comment>
<dbReference type="EMBL" id="LOED01000025">
    <property type="protein sequence ID" value="KXG75539.1"/>
    <property type="molecule type" value="Genomic_DNA"/>
</dbReference>
<protein>
    <submittedName>
        <fullName evidence="4">Endoglucanase</fullName>
        <ecNumber evidence="4">3.2.1.4</ecNumber>
    </submittedName>
</protein>
<gene>
    <name evidence="4" type="ORF">AN618_18170</name>
</gene>
<dbReference type="STRING" id="520764.AN618_18170"/>
<evidence type="ECO:0000313" key="4">
    <source>
        <dbReference type="EMBL" id="KXG75539.1"/>
    </source>
</evidence>
<evidence type="ECO:0000256" key="2">
    <source>
        <dbReference type="SAM" id="Coils"/>
    </source>
</evidence>
<keyword evidence="1" id="KW-0677">Repeat</keyword>
<keyword evidence="4" id="KW-0378">Hydrolase</keyword>
<proteinExistence type="predicted"/>
<dbReference type="GO" id="GO:0008810">
    <property type="term" value="F:cellulase activity"/>
    <property type="evidence" value="ECO:0007669"/>
    <property type="project" value="UniProtKB-EC"/>
</dbReference>
<sequence length="428" mass="47338">MLAVWLQASQDVDKKFMRIKRIVIPILTFLMIVMSSPFASAEIANPTNILKAVPANVMVLEVADTNATGLDATAEQIYKAMKQSSSMSFANEMIGVAQVQYVSNFSDVKPTDWFYNDVLKARQLGLVAGVVNSLFAPNKTITFAEYITILVRVLGLEAKAPQQGAHWASGNIDAAIKAGIIKAGEIKNIDAGIPREFMAVYTCKALGIPLADGSQIIFADTKNVSPEIRGYINAAFNEYLTEGVGRDAQGNRLFGYGQTVTRAQLATMALRIKAYKENKEAYKNERALARQADDIAWQIGHRNNDSGSGSSGGTQQQQQYVVWNGYKFPADSKFYDMNKDGHPLSYVDFTALMWYNDKEDYDTLYGILTSKLDASTVKKVLDYAMSKKDVNQKLPDKKFTTPDGKYDIWVYSEACDSTVSIEVDRTGK</sequence>
<evidence type="ECO:0000259" key="3">
    <source>
        <dbReference type="PROSITE" id="PS51272"/>
    </source>
</evidence>